<dbReference type="PROSITE" id="PS00449">
    <property type="entry name" value="ATPASE_A"/>
    <property type="match status" value="1"/>
</dbReference>
<dbReference type="Proteomes" id="UP000054976">
    <property type="component" value="Unassembled WGS sequence"/>
</dbReference>
<evidence type="ECO:0000256" key="6">
    <source>
        <dbReference type="ARBA" id="ARBA00022547"/>
    </source>
</evidence>
<keyword evidence="4 13" id="KW-1003">Cell membrane</keyword>
<evidence type="ECO:0000313" key="15">
    <source>
        <dbReference type="EMBL" id="GAQ95231.1"/>
    </source>
</evidence>
<dbReference type="HAMAP" id="MF_01393">
    <property type="entry name" value="ATP_synth_a_bact"/>
    <property type="match status" value="1"/>
</dbReference>
<dbReference type="SUPFAM" id="SSF81336">
    <property type="entry name" value="F1F0 ATP synthase subunit A"/>
    <property type="match status" value="1"/>
</dbReference>
<keyword evidence="11 13" id="KW-0472">Membrane</keyword>
<dbReference type="CDD" id="cd00310">
    <property type="entry name" value="ATP-synt_Fo_a_6"/>
    <property type="match status" value="1"/>
</dbReference>
<evidence type="ECO:0000256" key="11">
    <source>
        <dbReference type="ARBA" id="ARBA00023136"/>
    </source>
</evidence>
<evidence type="ECO:0000256" key="8">
    <source>
        <dbReference type="ARBA" id="ARBA00022781"/>
    </source>
</evidence>
<dbReference type="OrthoDB" id="9809130at2"/>
<dbReference type="InterPro" id="IPR023011">
    <property type="entry name" value="ATP_synth_F0_asu_AS"/>
</dbReference>
<evidence type="ECO:0000256" key="4">
    <source>
        <dbReference type="ARBA" id="ARBA00022475"/>
    </source>
</evidence>
<evidence type="ECO:0000256" key="3">
    <source>
        <dbReference type="ARBA" id="ARBA00022448"/>
    </source>
</evidence>
<dbReference type="GO" id="GO:0046933">
    <property type="term" value="F:proton-transporting ATP synthase activity, rotational mechanism"/>
    <property type="evidence" value="ECO:0007669"/>
    <property type="project" value="UniProtKB-UniRule"/>
</dbReference>
<feature type="transmembrane region" description="Helical" evidence="13">
    <location>
        <begin position="73"/>
        <end position="93"/>
    </location>
</feature>
<accession>A0A0U9HXC2</accession>
<dbReference type="InterPro" id="IPR045082">
    <property type="entry name" value="ATP_syn_F0_a_bact/chloroplast"/>
</dbReference>
<feature type="transmembrane region" description="Helical" evidence="13">
    <location>
        <begin position="17"/>
        <end position="35"/>
    </location>
</feature>
<evidence type="ECO:0000256" key="14">
    <source>
        <dbReference type="RuleBase" id="RU000483"/>
    </source>
</evidence>
<evidence type="ECO:0000256" key="1">
    <source>
        <dbReference type="ARBA" id="ARBA00004141"/>
    </source>
</evidence>
<dbReference type="AlphaFoldDB" id="A0A0U9HXC2"/>
<keyword evidence="7 13" id="KW-0812">Transmembrane</keyword>
<dbReference type="NCBIfam" id="TIGR01131">
    <property type="entry name" value="ATP_synt_6_or_A"/>
    <property type="match status" value="1"/>
</dbReference>
<dbReference type="RefSeq" id="WP_059176678.1">
    <property type="nucleotide sequence ID" value="NZ_BCNO01000002.1"/>
</dbReference>
<evidence type="ECO:0000256" key="13">
    <source>
        <dbReference type="HAMAP-Rule" id="MF_01393"/>
    </source>
</evidence>
<keyword evidence="6 13" id="KW-0138">CF(0)</keyword>
<dbReference type="Gene3D" id="1.20.120.220">
    <property type="entry name" value="ATP synthase, F0 complex, subunit A"/>
    <property type="match status" value="1"/>
</dbReference>
<dbReference type="PRINTS" id="PR00123">
    <property type="entry name" value="ATPASEA"/>
</dbReference>
<protein>
    <recommendedName>
        <fullName evidence="13 14">ATP synthase subunit a</fullName>
    </recommendedName>
    <alternativeName>
        <fullName evidence="13">ATP synthase F0 sector subunit a</fullName>
    </alternativeName>
    <alternativeName>
        <fullName evidence="13">F-ATPase subunit 6</fullName>
    </alternativeName>
</protein>
<proteinExistence type="inferred from homology"/>
<comment type="similarity">
    <text evidence="2 13 14">Belongs to the ATPase A chain family.</text>
</comment>
<evidence type="ECO:0000256" key="2">
    <source>
        <dbReference type="ARBA" id="ARBA00006810"/>
    </source>
</evidence>
<dbReference type="FunFam" id="1.20.120.220:FF:000006">
    <property type="entry name" value="ATP synthase subunit a"/>
    <property type="match status" value="1"/>
</dbReference>
<keyword evidence="16" id="KW-1185">Reference proteome</keyword>
<dbReference type="GO" id="GO:0045259">
    <property type="term" value="C:proton-transporting ATP synthase complex"/>
    <property type="evidence" value="ECO:0007669"/>
    <property type="project" value="UniProtKB-KW"/>
</dbReference>
<gene>
    <name evidence="13" type="primary">atpB</name>
    <name evidence="15" type="ORF">TAGGR_2119</name>
</gene>
<feature type="transmembrane region" description="Helical" evidence="13">
    <location>
        <begin position="105"/>
        <end position="127"/>
    </location>
</feature>
<keyword evidence="5" id="KW-0997">Cell inner membrane</keyword>
<dbReference type="InterPro" id="IPR000568">
    <property type="entry name" value="ATP_synth_F0_asu"/>
</dbReference>
<evidence type="ECO:0000256" key="10">
    <source>
        <dbReference type="ARBA" id="ARBA00023065"/>
    </source>
</evidence>
<dbReference type="InterPro" id="IPR035908">
    <property type="entry name" value="F0_ATP_A_sf"/>
</dbReference>
<evidence type="ECO:0000256" key="9">
    <source>
        <dbReference type="ARBA" id="ARBA00022989"/>
    </source>
</evidence>
<dbReference type="Pfam" id="PF00119">
    <property type="entry name" value="ATP-synt_A"/>
    <property type="match status" value="1"/>
</dbReference>
<dbReference type="GO" id="GO:0042777">
    <property type="term" value="P:proton motive force-driven plasma membrane ATP synthesis"/>
    <property type="evidence" value="ECO:0007669"/>
    <property type="project" value="TreeGrafter"/>
</dbReference>
<evidence type="ECO:0000256" key="5">
    <source>
        <dbReference type="ARBA" id="ARBA00022519"/>
    </source>
</evidence>
<comment type="caution">
    <text evidence="15">The sequence shown here is derived from an EMBL/GenBank/DDBJ whole genome shotgun (WGS) entry which is preliminary data.</text>
</comment>
<keyword evidence="10 13" id="KW-0406">Ion transport</keyword>
<comment type="subcellular location">
    <subcellularLocation>
        <location evidence="13 14">Cell membrane</location>
        <topology evidence="13 14">Multi-pass membrane protein</topology>
    </subcellularLocation>
    <subcellularLocation>
        <location evidence="1">Membrane</location>
        <topology evidence="1">Multi-pass membrane protein</topology>
    </subcellularLocation>
</comment>
<evidence type="ECO:0000313" key="16">
    <source>
        <dbReference type="Proteomes" id="UP000054976"/>
    </source>
</evidence>
<name>A0A0U9HXC2_9BACT</name>
<keyword evidence="3 13" id="KW-0813">Transport</keyword>
<dbReference type="EMBL" id="BCNO01000002">
    <property type="protein sequence ID" value="GAQ95231.1"/>
    <property type="molecule type" value="Genomic_DNA"/>
</dbReference>
<dbReference type="GO" id="GO:0005886">
    <property type="term" value="C:plasma membrane"/>
    <property type="evidence" value="ECO:0007669"/>
    <property type="project" value="UniProtKB-SubCell"/>
</dbReference>
<keyword evidence="9 13" id="KW-1133">Transmembrane helix</keyword>
<keyword evidence="8 13" id="KW-0375">Hydrogen ion transport</keyword>
<dbReference type="PANTHER" id="PTHR42823">
    <property type="entry name" value="ATP SYNTHASE SUBUNIT A, CHLOROPLASTIC"/>
    <property type="match status" value="1"/>
</dbReference>
<sequence length="225" mass="25063">MEAPTILGMLIPSVPPFVSYSWLAMILIIVVSLIVKSNLKMVPAGLQNVMEVLIEFLQGQARTSIGHHWGDKFLPLLGTLFIYILVGNLFGLIPGFESPTSNVNVTFSMAIPVFFIYQFMGFKVHGIRYLEHFFGPIRSIYAIPFMLFMFVVEWITHLARPLTLGVRLFGNMFGKHLLLMVLGILAPLIVPVAFLCLGTLVSVLQAYVFMLLTAVYIAGAVEESH</sequence>
<evidence type="ECO:0000256" key="12">
    <source>
        <dbReference type="ARBA" id="ARBA00023310"/>
    </source>
</evidence>
<dbReference type="STRING" id="86166.TAGGR_2119"/>
<organism evidence="15 16">
    <name type="scientific">Thermodesulfovibrio aggregans</name>
    <dbReference type="NCBI Taxonomy" id="86166"/>
    <lineage>
        <taxon>Bacteria</taxon>
        <taxon>Pseudomonadati</taxon>
        <taxon>Nitrospirota</taxon>
        <taxon>Thermodesulfovibrionia</taxon>
        <taxon>Thermodesulfovibrionales</taxon>
        <taxon>Thermodesulfovibrionaceae</taxon>
        <taxon>Thermodesulfovibrio</taxon>
    </lineage>
</organism>
<reference evidence="16" key="1">
    <citation type="submission" date="2016-01" db="EMBL/GenBank/DDBJ databases">
        <title>Draft genome sequence of Thermodesulfovibrio aggregans strain TGE-P1.</title>
        <authorList>
            <person name="Sekiguchi Y."/>
            <person name="Ohashi A."/>
            <person name="Matsuura N."/>
            <person name="Tourlousse M.D."/>
        </authorList>
    </citation>
    <scope>NUCLEOTIDE SEQUENCE [LARGE SCALE GENOMIC DNA]</scope>
    <source>
        <strain evidence="16">TGE-P1</strain>
    </source>
</reference>
<keyword evidence="12 13" id="KW-0066">ATP synthesis</keyword>
<evidence type="ECO:0000256" key="7">
    <source>
        <dbReference type="ARBA" id="ARBA00022692"/>
    </source>
</evidence>
<feature type="transmembrane region" description="Helical" evidence="13">
    <location>
        <begin position="139"/>
        <end position="157"/>
    </location>
</feature>
<feature type="transmembrane region" description="Helical" evidence="13">
    <location>
        <begin position="204"/>
        <end position="221"/>
    </location>
</feature>
<comment type="function">
    <text evidence="13 14">Key component of the proton channel; it plays a direct role in the translocation of protons across the membrane.</text>
</comment>
<dbReference type="PANTHER" id="PTHR42823:SF3">
    <property type="entry name" value="ATP SYNTHASE SUBUNIT A, CHLOROPLASTIC"/>
    <property type="match status" value="1"/>
</dbReference>
<feature type="transmembrane region" description="Helical" evidence="13">
    <location>
        <begin position="177"/>
        <end position="197"/>
    </location>
</feature>